<keyword evidence="2" id="KW-0472">Membrane</keyword>
<accession>A0A507AUF9</accession>
<feature type="compositionally biased region" description="Low complexity" evidence="1">
    <location>
        <begin position="112"/>
        <end position="122"/>
    </location>
</feature>
<feature type="transmembrane region" description="Helical" evidence="2">
    <location>
        <begin position="145"/>
        <end position="164"/>
    </location>
</feature>
<dbReference type="OrthoDB" id="3358048at2759"/>
<organism evidence="3 4">
    <name type="scientific">Thyridium curvatum</name>
    <dbReference type="NCBI Taxonomy" id="1093900"/>
    <lineage>
        <taxon>Eukaryota</taxon>
        <taxon>Fungi</taxon>
        <taxon>Dikarya</taxon>
        <taxon>Ascomycota</taxon>
        <taxon>Pezizomycotina</taxon>
        <taxon>Sordariomycetes</taxon>
        <taxon>Sordariomycetidae</taxon>
        <taxon>Thyridiales</taxon>
        <taxon>Thyridiaceae</taxon>
        <taxon>Thyridium</taxon>
    </lineage>
</organism>
<feature type="transmembrane region" description="Helical" evidence="2">
    <location>
        <begin position="176"/>
        <end position="199"/>
    </location>
</feature>
<keyword evidence="2" id="KW-0812">Transmembrane</keyword>
<evidence type="ECO:0000313" key="4">
    <source>
        <dbReference type="Proteomes" id="UP000319257"/>
    </source>
</evidence>
<evidence type="ECO:0000256" key="1">
    <source>
        <dbReference type="SAM" id="MobiDB-lite"/>
    </source>
</evidence>
<keyword evidence="4" id="KW-1185">Reference proteome</keyword>
<feature type="region of interest" description="Disordered" evidence="1">
    <location>
        <begin position="15"/>
        <end position="37"/>
    </location>
</feature>
<dbReference type="RefSeq" id="XP_030989561.1">
    <property type="nucleotide sequence ID" value="XM_031133042.1"/>
</dbReference>
<sequence>MADIKGTTARLRKAFRYPDDSSSTNSPEAMDEEAQNESHNASFRQLLLALPALASLPYLVAVFQRASHPLLLLTLLALTSLASTGYLLYSLPPPATGLPLLDALASGQQQSQQAFSLRQQQQQRRRRRSSFSVAPDPARGPLETWLPYMNLGLCAVLALLGLLARSRLASDAGGALGPAGLGLLPGVVYAVVLVAKMLMAGVDPERELAALRYEYKGA</sequence>
<gene>
    <name evidence="3" type="ORF">E0L32_010425</name>
</gene>
<dbReference type="Proteomes" id="UP000319257">
    <property type="component" value="Unassembled WGS sequence"/>
</dbReference>
<evidence type="ECO:0000256" key="2">
    <source>
        <dbReference type="SAM" id="Phobius"/>
    </source>
</evidence>
<name>A0A507AUF9_9PEZI</name>
<feature type="transmembrane region" description="Helical" evidence="2">
    <location>
        <begin position="46"/>
        <end position="63"/>
    </location>
</feature>
<keyword evidence="2" id="KW-1133">Transmembrane helix</keyword>
<dbReference type="InParanoid" id="A0A507AUF9"/>
<dbReference type="GeneID" id="41977872"/>
<feature type="region of interest" description="Disordered" evidence="1">
    <location>
        <begin position="112"/>
        <end position="135"/>
    </location>
</feature>
<comment type="caution">
    <text evidence="3">The sequence shown here is derived from an EMBL/GenBank/DDBJ whole genome shotgun (WGS) entry which is preliminary data.</text>
</comment>
<feature type="transmembrane region" description="Helical" evidence="2">
    <location>
        <begin position="70"/>
        <end position="89"/>
    </location>
</feature>
<proteinExistence type="predicted"/>
<dbReference type="EMBL" id="SKBQ01000084">
    <property type="protein sequence ID" value="TPX07850.1"/>
    <property type="molecule type" value="Genomic_DNA"/>
</dbReference>
<protein>
    <submittedName>
        <fullName evidence="3">Uncharacterized protein</fullName>
    </submittedName>
</protein>
<dbReference type="AlphaFoldDB" id="A0A507AUF9"/>
<evidence type="ECO:0000313" key="3">
    <source>
        <dbReference type="EMBL" id="TPX07850.1"/>
    </source>
</evidence>
<reference evidence="3 4" key="1">
    <citation type="submission" date="2019-06" db="EMBL/GenBank/DDBJ databases">
        <title>Draft genome sequence of the filamentous fungus Phialemoniopsis curvata isolated from diesel fuel.</title>
        <authorList>
            <person name="Varaljay V.A."/>
            <person name="Lyon W.J."/>
            <person name="Crouch A.L."/>
            <person name="Drake C.E."/>
            <person name="Hollomon J.M."/>
            <person name="Nadeau L.J."/>
            <person name="Nunn H.S."/>
            <person name="Stevenson B.S."/>
            <person name="Bojanowski C.L."/>
            <person name="Crookes-Goodson W.J."/>
        </authorList>
    </citation>
    <scope>NUCLEOTIDE SEQUENCE [LARGE SCALE GENOMIC DNA]</scope>
    <source>
        <strain evidence="3 4">D216</strain>
    </source>
</reference>